<evidence type="ECO:0000256" key="13">
    <source>
        <dbReference type="SAM" id="Coils"/>
    </source>
</evidence>
<dbReference type="CDD" id="cd00082">
    <property type="entry name" value="HisKA"/>
    <property type="match status" value="1"/>
</dbReference>
<dbReference type="InterPro" id="IPR005467">
    <property type="entry name" value="His_kinase_dom"/>
</dbReference>
<dbReference type="CDD" id="cd00130">
    <property type="entry name" value="PAS"/>
    <property type="match status" value="1"/>
</dbReference>
<evidence type="ECO:0000313" key="17">
    <source>
        <dbReference type="Proteomes" id="UP000537126"/>
    </source>
</evidence>
<evidence type="ECO:0000256" key="8">
    <source>
        <dbReference type="ARBA" id="ARBA00022777"/>
    </source>
</evidence>
<evidence type="ECO:0000256" key="6">
    <source>
        <dbReference type="ARBA" id="ARBA00022692"/>
    </source>
</evidence>
<dbReference type="PANTHER" id="PTHR42878:SF7">
    <property type="entry name" value="SENSOR HISTIDINE KINASE GLRK"/>
    <property type="match status" value="1"/>
</dbReference>
<evidence type="ECO:0000256" key="12">
    <source>
        <dbReference type="ARBA" id="ARBA00023136"/>
    </source>
</evidence>
<evidence type="ECO:0000256" key="7">
    <source>
        <dbReference type="ARBA" id="ARBA00022741"/>
    </source>
</evidence>
<dbReference type="RefSeq" id="WP_166918781.1">
    <property type="nucleotide sequence ID" value="NZ_JAASRN010000001.1"/>
</dbReference>
<evidence type="ECO:0000313" key="16">
    <source>
        <dbReference type="EMBL" id="NIK73554.1"/>
    </source>
</evidence>
<feature type="domain" description="Histidine kinase" evidence="14">
    <location>
        <begin position="437"/>
        <end position="650"/>
    </location>
</feature>
<evidence type="ECO:0000259" key="14">
    <source>
        <dbReference type="PROSITE" id="PS50109"/>
    </source>
</evidence>
<dbReference type="Pfam" id="PF02518">
    <property type="entry name" value="HATPase_c"/>
    <property type="match status" value="1"/>
</dbReference>
<name>A0A846MPS7_9BACT</name>
<dbReference type="EC" id="2.7.13.3" evidence="3"/>
<dbReference type="SMART" id="SM00091">
    <property type="entry name" value="PAS"/>
    <property type="match status" value="3"/>
</dbReference>
<sequence>MNITAFYETLIQHLSEGVLIIKESGEVKYANAVVEEHLGYPPERLIGNSFLNLFDDKDAAYFARRLQDAVERKLPAFSIEVKLQTQGGTWRLCRLQLRNCLALAIVHGFIVSISPQEAASATSMQEGGTNQHSALLYEKLRLLVERNEQAALLLNEKTQVVAANAAAFELIERVTNRPLQEQITLLRYLPASEHEHFRRLYEQSARGYWGEMTFAKGKYLIHLDTMPIWSASGQVAAIMVHMKEVSREAQLRQELVYQHQLLEALDRASSEMLVLIDQQLKVRWFNRQASHMVRLFFGKELKVGVDWESFVQLQGEEKEQYLQHLKESFHAESYFQEAKITDIHGGAHWLQLTYTPLDSDVQPMLIISALDITKERVAKKRLAALNRQLIEQNKELARQEAAARMMNEQLRAQQKQLKQAFEELSRRNFELDQFLYKVAHDIRAPITSLKGLVHLMEQESTSSGLQSYLEHMKSSIRRLDGFIRSMYTYTSIEQKPLNFEVLDFEVLLEEVKRELQEPLNTHNITLSYKVLGKQQPFAGDKVRLHTILHNIISNSIQYVDEKKSKHEIKVEVQILPRVAKVKIEDNGTGIPPELQDKVFDMFFRGDERSKGAGLGLYIVKQIIAQLQGKIDLKSEPSEGTSIELEIPNQISVK</sequence>
<dbReference type="InterPro" id="IPR004358">
    <property type="entry name" value="Sig_transdc_His_kin-like_C"/>
</dbReference>
<keyword evidence="10" id="KW-1133">Transmembrane helix</keyword>
<dbReference type="NCBIfam" id="TIGR00229">
    <property type="entry name" value="sensory_box"/>
    <property type="match status" value="1"/>
</dbReference>
<keyword evidence="13" id="KW-0175">Coiled coil</keyword>
<dbReference type="PROSITE" id="PS50109">
    <property type="entry name" value="HIS_KIN"/>
    <property type="match status" value="1"/>
</dbReference>
<evidence type="ECO:0000256" key="3">
    <source>
        <dbReference type="ARBA" id="ARBA00012438"/>
    </source>
</evidence>
<evidence type="ECO:0000256" key="5">
    <source>
        <dbReference type="ARBA" id="ARBA00022679"/>
    </source>
</evidence>
<dbReference type="Pfam" id="PF00512">
    <property type="entry name" value="HisKA"/>
    <property type="match status" value="1"/>
</dbReference>
<organism evidence="16 17">
    <name type="scientific">Thermonema lapsum</name>
    <dbReference type="NCBI Taxonomy" id="28195"/>
    <lineage>
        <taxon>Bacteria</taxon>
        <taxon>Pseudomonadati</taxon>
        <taxon>Bacteroidota</taxon>
        <taxon>Cytophagia</taxon>
        <taxon>Cytophagales</taxon>
        <taxon>Thermonemataceae</taxon>
        <taxon>Thermonema</taxon>
    </lineage>
</organism>
<dbReference type="EMBL" id="JAASRN010000001">
    <property type="protein sequence ID" value="NIK73554.1"/>
    <property type="molecule type" value="Genomic_DNA"/>
</dbReference>
<gene>
    <name evidence="16" type="ORF">FHS56_001040</name>
</gene>
<keyword evidence="9" id="KW-0067">ATP-binding</keyword>
<dbReference type="Pfam" id="PF00989">
    <property type="entry name" value="PAS"/>
    <property type="match status" value="1"/>
</dbReference>
<dbReference type="InterPro" id="IPR003594">
    <property type="entry name" value="HATPase_dom"/>
</dbReference>
<comment type="subcellular location">
    <subcellularLocation>
        <location evidence="2">Membrane</location>
        <topology evidence="2">Multi-pass membrane protein</topology>
    </subcellularLocation>
</comment>
<comment type="catalytic activity">
    <reaction evidence="1">
        <text>ATP + protein L-histidine = ADP + protein N-phospho-L-histidine.</text>
        <dbReference type="EC" id="2.7.13.3"/>
    </reaction>
</comment>
<feature type="domain" description="PAS" evidence="15">
    <location>
        <begin position="3"/>
        <end position="73"/>
    </location>
</feature>
<evidence type="ECO:0000256" key="9">
    <source>
        <dbReference type="ARBA" id="ARBA00022840"/>
    </source>
</evidence>
<dbReference type="GO" id="GO:0007234">
    <property type="term" value="P:osmosensory signaling via phosphorelay pathway"/>
    <property type="evidence" value="ECO:0007669"/>
    <property type="project" value="TreeGrafter"/>
</dbReference>
<dbReference type="PROSITE" id="PS50112">
    <property type="entry name" value="PAS"/>
    <property type="match status" value="1"/>
</dbReference>
<dbReference type="SUPFAM" id="SSF55785">
    <property type="entry name" value="PYP-like sensor domain (PAS domain)"/>
    <property type="match status" value="2"/>
</dbReference>
<dbReference type="GO" id="GO:0000155">
    <property type="term" value="F:phosphorelay sensor kinase activity"/>
    <property type="evidence" value="ECO:0007669"/>
    <property type="project" value="InterPro"/>
</dbReference>
<keyword evidence="17" id="KW-1185">Reference proteome</keyword>
<dbReference type="InterPro" id="IPR035965">
    <property type="entry name" value="PAS-like_dom_sf"/>
</dbReference>
<dbReference type="AlphaFoldDB" id="A0A846MPS7"/>
<evidence type="ECO:0000259" key="15">
    <source>
        <dbReference type="PROSITE" id="PS50112"/>
    </source>
</evidence>
<keyword evidence="5" id="KW-0808">Transferase</keyword>
<dbReference type="Gene3D" id="1.10.287.130">
    <property type="match status" value="1"/>
</dbReference>
<dbReference type="Gene3D" id="3.30.565.10">
    <property type="entry name" value="Histidine kinase-like ATPase, C-terminal domain"/>
    <property type="match status" value="1"/>
</dbReference>
<dbReference type="SMART" id="SM00388">
    <property type="entry name" value="HisKA"/>
    <property type="match status" value="1"/>
</dbReference>
<evidence type="ECO:0000256" key="10">
    <source>
        <dbReference type="ARBA" id="ARBA00022989"/>
    </source>
</evidence>
<dbReference type="SUPFAM" id="SSF47384">
    <property type="entry name" value="Homodimeric domain of signal transducing histidine kinase"/>
    <property type="match status" value="1"/>
</dbReference>
<dbReference type="GO" id="GO:0016020">
    <property type="term" value="C:membrane"/>
    <property type="evidence" value="ECO:0007669"/>
    <property type="project" value="UniProtKB-SubCell"/>
</dbReference>
<dbReference type="CDD" id="cd00075">
    <property type="entry name" value="HATPase"/>
    <property type="match status" value="1"/>
</dbReference>
<dbReference type="GO" id="GO:0006355">
    <property type="term" value="P:regulation of DNA-templated transcription"/>
    <property type="evidence" value="ECO:0007669"/>
    <property type="project" value="InterPro"/>
</dbReference>
<keyword evidence="11" id="KW-0902">Two-component regulatory system</keyword>
<feature type="coiled-coil region" evidence="13">
    <location>
        <begin position="375"/>
        <end position="427"/>
    </location>
</feature>
<keyword evidence="8" id="KW-0418">Kinase</keyword>
<evidence type="ECO:0000256" key="2">
    <source>
        <dbReference type="ARBA" id="ARBA00004141"/>
    </source>
</evidence>
<evidence type="ECO:0000256" key="11">
    <source>
        <dbReference type="ARBA" id="ARBA00023012"/>
    </source>
</evidence>
<dbReference type="GO" id="GO:0000156">
    <property type="term" value="F:phosphorelay response regulator activity"/>
    <property type="evidence" value="ECO:0007669"/>
    <property type="project" value="TreeGrafter"/>
</dbReference>
<keyword evidence="7" id="KW-0547">Nucleotide-binding</keyword>
<dbReference type="SMART" id="SM00387">
    <property type="entry name" value="HATPase_c"/>
    <property type="match status" value="1"/>
</dbReference>
<keyword evidence="12" id="KW-0472">Membrane</keyword>
<keyword evidence="4" id="KW-0597">Phosphoprotein</keyword>
<dbReference type="Proteomes" id="UP000537126">
    <property type="component" value="Unassembled WGS sequence"/>
</dbReference>
<dbReference type="InterPro" id="IPR013767">
    <property type="entry name" value="PAS_fold"/>
</dbReference>
<dbReference type="InterPro" id="IPR036890">
    <property type="entry name" value="HATPase_C_sf"/>
</dbReference>
<dbReference type="PANTHER" id="PTHR42878">
    <property type="entry name" value="TWO-COMPONENT HISTIDINE KINASE"/>
    <property type="match status" value="1"/>
</dbReference>
<dbReference type="Gene3D" id="3.30.450.20">
    <property type="entry name" value="PAS domain"/>
    <property type="match status" value="2"/>
</dbReference>
<keyword evidence="6" id="KW-0812">Transmembrane</keyword>
<protein>
    <recommendedName>
        <fullName evidence="3">histidine kinase</fullName>
        <ecNumber evidence="3">2.7.13.3</ecNumber>
    </recommendedName>
</protein>
<dbReference type="GO" id="GO:0030295">
    <property type="term" value="F:protein kinase activator activity"/>
    <property type="evidence" value="ECO:0007669"/>
    <property type="project" value="TreeGrafter"/>
</dbReference>
<dbReference type="GO" id="GO:0005524">
    <property type="term" value="F:ATP binding"/>
    <property type="evidence" value="ECO:0007669"/>
    <property type="project" value="UniProtKB-KW"/>
</dbReference>
<comment type="caution">
    <text evidence="16">The sequence shown here is derived from an EMBL/GenBank/DDBJ whole genome shotgun (WGS) entry which is preliminary data.</text>
</comment>
<evidence type="ECO:0000256" key="1">
    <source>
        <dbReference type="ARBA" id="ARBA00000085"/>
    </source>
</evidence>
<dbReference type="SUPFAM" id="SSF55874">
    <property type="entry name" value="ATPase domain of HSP90 chaperone/DNA topoisomerase II/histidine kinase"/>
    <property type="match status" value="1"/>
</dbReference>
<evidence type="ECO:0000256" key="4">
    <source>
        <dbReference type="ARBA" id="ARBA00022553"/>
    </source>
</evidence>
<accession>A0A846MPS7</accession>
<dbReference type="InterPro" id="IPR036097">
    <property type="entry name" value="HisK_dim/P_sf"/>
</dbReference>
<dbReference type="InterPro" id="IPR003661">
    <property type="entry name" value="HisK_dim/P_dom"/>
</dbReference>
<proteinExistence type="predicted"/>
<dbReference type="InterPro" id="IPR000014">
    <property type="entry name" value="PAS"/>
</dbReference>
<reference evidence="16 17" key="1">
    <citation type="submission" date="2020-03" db="EMBL/GenBank/DDBJ databases">
        <title>Genomic Encyclopedia of Type Strains, Phase IV (KMG-IV): sequencing the most valuable type-strain genomes for metagenomic binning, comparative biology and taxonomic classification.</title>
        <authorList>
            <person name="Goeker M."/>
        </authorList>
    </citation>
    <scope>NUCLEOTIDE SEQUENCE [LARGE SCALE GENOMIC DNA]</scope>
    <source>
        <strain evidence="16 17">DSM 5718</strain>
    </source>
</reference>
<dbReference type="InterPro" id="IPR050351">
    <property type="entry name" value="BphY/WalK/GraS-like"/>
</dbReference>
<dbReference type="PRINTS" id="PR00344">
    <property type="entry name" value="BCTRLSENSOR"/>
</dbReference>